<dbReference type="InParanoid" id="C8XJR8"/>
<dbReference type="AlphaFoldDB" id="C8XJR8"/>
<dbReference type="EMBL" id="CP001737">
    <property type="protein sequence ID" value="ACV80629.1"/>
    <property type="molecule type" value="Genomic_DNA"/>
</dbReference>
<evidence type="ECO:0000313" key="2">
    <source>
        <dbReference type="EMBL" id="ACV80629.1"/>
    </source>
</evidence>
<sequence length="44" mass="4876">MSRYTTTIELSRRAAVGTPFRTASYGTSTQRRHVDQGRLSSGLC</sequence>
<dbReference type="STRING" id="479431.Namu_4341"/>
<feature type="region of interest" description="Disordered" evidence="1">
    <location>
        <begin position="21"/>
        <end position="44"/>
    </location>
</feature>
<reference evidence="3" key="1">
    <citation type="submission" date="2009-09" db="EMBL/GenBank/DDBJ databases">
        <title>The complete genome of Nakamurella multipartita DSM 44233.</title>
        <authorList>
            <consortium name="US DOE Joint Genome Institute (JGI-PGF)"/>
            <person name="Lucas S."/>
            <person name="Copeland A."/>
            <person name="Lapidus A."/>
            <person name="Glavina del Rio T."/>
            <person name="Dalin E."/>
            <person name="Tice H."/>
            <person name="Bruce D."/>
            <person name="Goodwin L."/>
            <person name="Pitluck S."/>
            <person name="Kyrpides N."/>
            <person name="Mavromatis K."/>
            <person name="Ivanova N."/>
            <person name="Ovchinnikova G."/>
            <person name="Sims D."/>
            <person name="Meincke L."/>
            <person name="Brettin T."/>
            <person name="Detter J.C."/>
            <person name="Han C."/>
            <person name="Larimer F."/>
            <person name="Land M."/>
            <person name="Hauser L."/>
            <person name="Markowitz V."/>
            <person name="Cheng J.-F."/>
            <person name="Hugenholtz P."/>
            <person name="Woyke T."/>
            <person name="Wu D."/>
            <person name="Klenk H.-P."/>
            <person name="Eisen J.A."/>
        </authorList>
    </citation>
    <scope>NUCLEOTIDE SEQUENCE [LARGE SCALE GENOMIC DNA]</scope>
    <source>
        <strain evidence="3">ATCC 700099 / DSM 44233 / CIP 104796 / JCM 9543 / NBRC 105858 / Y-104</strain>
    </source>
</reference>
<reference evidence="2 3" key="2">
    <citation type="journal article" date="2010" name="Stand. Genomic Sci.">
        <title>Complete genome sequence of Nakamurella multipartita type strain (Y-104).</title>
        <authorList>
            <person name="Tice H."/>
            <person name="Mayilraj S."/>
            <person name="Sims D."/>
            <person name="Lapidus A."/>
            <person name="Nolan M."/>
            <person name="Lucas S."/>
            <person name="Glavina Del Rio T."/>
            <person name="Copeland A."/>
            <person name="Cheng J.F."/>
            <person name="Meincke L."/>
            <person name="Bruce D."/>
            <person name="Goodwin L."/>
            <person name="Pitluck S."/>
            <person name="Ivanova N."/>
            <person name="Mavromatis K."/>
            <person name="Ovchinnikova G."/>
            <person name="Pati A."/>
            <person name="Chen A."/>
            <person name="Palaniappan K."/>
            <person name="Land M."/>
            <person name="Hauser L."/>
            <person name="Chang Y.J."/>
            <person name="Jeffries C.D."/>
            <person name="Detter J.C."/>
            <person name="Brettin T."/>
            <person name="Rohde M."/>
            <person name="Goker M."/>
            <person name="Bristow J."/>
            <person name="Eisen J.A."/>
            <person name="Markowitz V."/>
            <person name="Hugenholtz P."/>
            <person name="Kyrpides N.C."/>
            <person name="Klenk H.P."/>
            <person name="Chen F."/>
        </authorList>
    </citation>
    <scope>NUCLEOTIDE SEQUENCE [LARGE SCALE GENOMIC DNA]</scope>
    <source>
        <strain evidence="3">ATCC 700099 / DSM 44233 / CIP 104796 / JCM 9543 / NBRC 105858 / Y-104</strain>
    </source>
</reference>
<protein>
    <submittedName>
        <fullName evidence="2">Uncharacterized protein</fullName>
    </submittedName>
</protein>
<evidence type="ECO:0000256" key="1">
    <source>
        <dbReference type="SAM" id="MobiDB-lite"/>
    </source>
</evidence>
<name>C8XJR8_NAKMY</name>
<accession>C8XJR8</accession>
<dbReference type="KEGG" id="nml:Namu_4341"/>
<organism evidence="2 3">
    <name type="scientific">Nakamurella multipartita (strain ATCC 700099 / DSM 44233 / CIP 104796 / JCM 9543 / NBRC 105858 / Y-104)</name>
    <name type="common">Microsphaera multipartita</name>
    <dbReference type="NCBI Taxonomy" id="479431"/>
    <lineage>
        <taxon>Bacteria</taxon>
        <taxon>Bacillati</taxon>
        <taxon>Actinomycetota</taxon>
        <taxon>Actinomycetes</taxon>
        <taxon>Nakamurellales</taxon>
        <taxon>Nakamurellaceae</taxon>
        <taxon>Nakamurella</taxon>
    </lineage>
</organism>
<keyword evidence="3" id="KW-1185">Reference proteome</keyword>
<dbReference type="HOGENOM" id="CLU_3218995_0_0_11"/>
<dbReference type="RefSeq" id="WP_015749453.1">
    <property type="nucleotide sequence ID" value="NC_013235.1"/>
</dbReference>
<dbReference type="Proteomes" id="UP000002218">
    <property type="component" value="Chromosome"/>
</dbReference>
<proteinExistence type="predicted"/>
<evidence type="ECO:0000313" key="3">
    <source>
        <dbReference type="Proteomes" id="UP000002218"/>
    </source>
</evidence>
<gene>
    <name evidence="2" type="ordered locus">Namu_4341</name>
</gene>